<dbReference type="FunFam" id="3.40.50.300:FF:000287">
    <property type="entry name" value="Multidrug ABC transporter ATP-binding protein"/>
    <property type="match status" value="1"/>
</dbReference>
<keyword evidence="13" id="KW-1185">Reference proteome</keyword>
<dbReference type="InterPro" id="IPR027417">
    <property type="entry name" value="P-loop_NTPase"/>
</dbReference>
<dbReference type="PROSITE" id="PS00211">
    <property type="entry name" value="ABC_TRANSPORTER_1"/>
    <property type="match status" value="1"/>
</dbReference>
<dbReference type="PROSITE" id="PS50929">
    <property type="entry name" value="ABC_TM1F"/>
    <property type="match status" value="1"/>
</dbReference>
<evidence type="ECO:0000256" key="8">
    <source>
        <dbReference type="ARBA" id="ARBA00023136"/>
    </source>
</evidence>
<name>A0A0S4LPW7_9BACT</name>
<sequence length="574" mass="63988">MKVLLRVLQYLRPHRTLAVLTLLCAAGATAMELVPPWVIKIIIDDVIQAKQASLLPGVIGLLVGAYLLKNLFASLRIRLNNQLEQTVVHDLRRHIFAALQRLSITYFENRSTGEIMSRVTNDTEHVERIFIDGLEGMMTASLTLVGITGLLFILNWKLAALALLPIPLLALSASWFTSKVHGYYRETRQSAAELNGYLQDALSGIRETMGFGRHGHEQARFDRLSQTYSDKNLQAMVLWSIYSPAMILVGAFGTVLILWYGAGEVMDGRLTLGELVLFLSYLAMFYVPINQIHSVNHMLQHALAASERVFDVLDTVPDVADRPGVLAPGHRAQGDVRFEHVRFHYRSDVPVLKGFSVKVPAGERVALVGMSGAGKSTLVKLLMRFYDVTEGAVCIDGTDVRDLPIAYLRQQIGFVQQEPFLFNGTVRDNLLYGDLQADQNRLEMAARAARAHEFIAALPEGYETWIGERGVKLSVGQKQRVSIARVLLKDPPIVIFDEATSNIDTETEVKIREALNELTAGRTTFIIAHRLSTLHDVDRILVLDHGQLVEDGRHEELLTRGGVYAGLYEAQFQV</sequence>
<dbReference type="OrthoDB" id="9762517at2"/>
<reference evidence="12 13" key="1">
    <citation type="submission" date="2015-10" db="EMBL/GenBank/DDBJ databases">
        <authorList>
            <person name="Gilbert D.G."/>
        </authorList>
    </citation>
    <scope>NUCLEOTIDE SEQUENCE [LARGE SCALE GENOMIC DNA]</scope>
    <source>
        <strain evidence="12">COMA1</strain>
    </source>
</reference>
<evidence type="ECO:0000256" key="4">
    <source>
        <dbReference type="ARBA" id="ARBA00022692"/>
    </source>
</evidence>
<evidence type="ECO:0000256" key="3">
    <source>
        <dbReference type="ARBA" id="ARBA00022475"/>
    </source>
</evidence>
<evidence type="ECO:0000256" key="6">
    <source>
        <dbReference type="ARBA" id="ARBA00022840"/>
    </source>
</evidence>
<evidence type="ECO:0000256" key="1">
    <source>
        <dbReference type="ARBA" id="ARBA00004651"/>
    </source>
</evidence>
<evidence type="ECO:0000256" key="7">
    <source>
        <dbReference type="ARBA" id="ARBA00022989"/>
    </source>
</evidence>
<keyword evidence="6 12" id="KW-0067">ATP-binding</keyword>
<dbReference type="EC" id="3.6.3.-" evidence="12"/>
<dbReference type="Proteomes" id="UP000199032">
    <property type="component" value="Unassembled WGS sequence"/>
</dbReference>
<feature type="domain" description="ABC transmembrane type-1" evidence="11">
    <location>
        <begin position="19"/>
        <end position="301"/>
    </location>
</feature>
<keyword evidence="12" id="KW-0378">Hydrolase</keyword>
<dbReference type="CDD" id="cd18778">
    <property type="entry name" value="ABC_6TM_exporter_like"/>
    <property type="match status" value="1"/>
</dbReference>
<dbReference type="Pfam" id="PF00005">
    <property type="entry name" value="ABC_tran"/>
    <property type="match status" value="1"/>
</dbReference>
<evidence type="ECO:0000313" key="13">
    <source>
        <dbReference type="Proteomes" id="UP000199032"/>
    </source>
</evidence>
<evidence type="ECO:0000256" key="5">
    <source>
        <dbReference type="ARBA" id="ARBA00022741"/>
    </source>
</evidence>
<accession>A0A0S4LPW7</accession>
<evidence type="ECO:0000256" key="2">
    <source>
        <dbReference type="ARBA" id="ARBA00022448"/>
    </source>
</evidence>
<dbReference type="Gene3D" id="1.20.1560.10">
    <property type="entry name" value="ABC transporter type 1, transmembrane domain"/>
    <property type="match status" value="1"/>
</dbReference>
<proteinExistence type="predicted"/>
<keyword evidence="5" id="KW-0547">Nucleotide-binding</keyword>
<dbReference type="Pfam" id="PF00664">
    <property type="entry name" value="ABC_membrane"/>
    <property type="match status" value="1"/>
</dbReference>
<dbReference type="PANTHER" id="PTHR43394:SF1">
    <property type="entry name" value="ATP-BINDING CASSETTE SUB-FAMILY B MEMBER 10, MITOCHONDRIAL"/>
    <property type="match status" value="1"/>
</dbReference>
<evidence type="ECO:0000259" key="11">
    <source>
        <dbReference type="PROSITE" id="PS50929"/>
    </source>
</evidence>
<dbReference type="AlphaFoldDB" id="A0A0S4LPW7"/>
<dbReference type="PROSITE" id="PS50893">
    <property type="entry name" value="ABC_TRANSPORTER_2"/>
    <property type="match status" value="1"/>
</dbReference>
<evidence type="ECO:0000313" key="12">
    <source>
        <dbReference type="EMBL" id="CUS38730.1"/>
    </source>
</evidence>
<protein>
    <submittedName>
        <fullName evidence="12">Lipid A export ATP-binding/permease protein MsbA</fullName>
        <ecNumber evidence="12">3.6.3.-</ecNumber>
    </submittedName>
</protein>
<dbReference type="Gene3D" id="3.40.50.300">
    <property type="entry name" value="P-loop containing nucleotide triphosphate hydrolases"/>
    <property type="match status" value="1"/>
</dbReference>
<dbReference type="RefSeq" id="WP_090750911.1">
    <property type="nucleotide sequence ID" value="NZ_CZQA01000012.1"/>
</dbReference>
<gene>
    <name evidence="12" type="primary">msbA</name>
    <name evidence="12" type="ORF">COMA1_60040</name>
</gene>
<evidence type="ECO:0000259" key="10">
    <source>
        <dbReference type="PROSITE" id="PS50893"/>
    </source>
</evidence>
<keyword evidence="7 9" id="KW-1133">Transmembrane helix</keyword>
<keyword evidence="3" id="KW-1003">Cell membrane</keyword>
<dbReference type="GO" id="GO:0015421">
    <property type="term" value="F:ABC-type oligopeptide transporter activity"/>
    <property type="evidence" value="ECO:0007669"/>
    <property type="project" value="TreeGrafter"/>
</dbReference>
<dbReference type="InterPro" id="IPR011527">
    <property type="entry name" value="ABC1_TM_dom"/>
</dbReference>
<dbReference type="PANTHER" id="PTHR43394">
    <property type="entry name" value="ATP-DEPENDENT PERMEASE MDL1, MITOCHONDRIAL"/>
    <property type="match status" value="1"/>
</dbReference>
<organism evidence="12 13">
    <name type="scientific">Candidatus Nitrospira nitrosa</name>
    <dbReference type="NCBI Taxonomy" id="1742972"/>
    <lineage>
        <taxon>Bacteria</taxon>
        <taxon>Pseudomonadati</taxon>
        <taxon>Nitrospirota</taxon>
        <taxon>Nitrospiria</taxon>
        <taxon>Nitrospirales</taxon>
        <taxon>Nitrospiraceae</taxon>
        <taxon>Nitrospira</taxon>
    </lineage>
</organism>
<dbReference type="SUPFAM" id="SSF90123">
    <property type="entry name" value="ABC transporter transmembrane region"/>
    <property type="match status" value="1"/>
</dbReference>
<keyword evidence="2" id="KW-0813">Transport</keyword>
<keyword evidence="4 9" id="KW-0812">Transmembrane</keyword>
<feature type="transmembrane region" description="Helical" evidence="9">
    <location>
        <begin position="272"/>
        <end position="289"/>
    </location>
</feature>
<dbReference type="InterPro" id="IPR003593">
    <property type="entry name" value="AAA+_ATPase"/>
</dbReference>
<dbReference type="FunFam" id="1.20.1560.10:FF:000011">
    <property type="entry name" value="Multidrug ABC transporter ATP-binding protein"/>
    <property type="match status" value="1"/>
</dbReference>
<dbReference type="SMART" id="SM00382">
    <property type="entry name" value="AAA"/>
    <property type="match status" value="1"/>
</dbReference>
<feature type="transmembrane region" description="Helical" evidence="9">
    <location>
        <begin position="236"/>
        <end position="260"/>
    </location>
</feature>
<feature type="transmembrane region" description="Helical" evidence="9">
    <location>
        <begin position="54"/>
        <end position="72"/>
    </location>
</feature>
<dbReference type="GO" id="GO:0005524">
    <property type="term" value="F:ATP binding"/>
    <property type="evidence" value="ECO:0007669"/>
    <property type="project" value="UniProtKB-KW"/>
</dbReference>
<feature type="domain" description="ABC transporter" evidence="10">
    <location>
        <begin position="336"/>
        <end position="570"/>
    </location>
</feature>
<dbReference type="InterPro" id="IPR003439">
    <property type="entry name" value="ABC_transporter-like_ATP-bd"/>
</dbReference>
<dbReference type="InterPro" id="IPR017871">
    <property type="entry name" value="ABC_transporter-like_CS"/>
</dbReference>
<dbReference type="GO" id="GO:0005886">
    <property type="term" value="C:plasma membrane"/>
    <property type="evidence" value="ECO:0007669"/>
    <property type="project" value="UniProtKB-SubCell"/>
</dbReference>
<dbReference type="InterPro" id="IPR036640">
    <property type="entry name" value="ABC1_TM_sf"/>
</dbReference>
<keyword evidence="8 9" id="KW-0472">Membrane</keyword>
<dbReference type="STRING" id="1742972.COMA1_60040"/>
<evidence type="ECO:0000256" key="9">
    <source>
        <dbReference type="SAM" id="Phobius"/>
    </source>
</evidence>
<dbReference type="EMBL" id="CZQA01000012">
    <property type="protein sequence ID" value="CUS38730.1"/>
    <property type="molecule type" value="Genomic_DNA"/>
</dbReference>
<comment type="subcellular location">
    <subcellularLocation>
        <location evidence="1">Cell membrane</location>
        <topology evidence="1">Multi-pass membrane protein</topology>
    </subcellularLocation>
</comment>
<dbReference type="SUPFAM" id="SSF52540">
    <property type="entry name" value="P-loop containing nucleoside triphosphate hydrolases"/>
    <property type="match status" value="1"/>
</dbReference>
<dbReference type="InterPro" id="IPR039421">
    <property type="entry name" value="Type_1_exporter"/>
</dbReference>
<dbReference type="GO" id="GO:0016887">
    <property type="term" value="F:ATP hydrolysis activity"/>
    <property type="evidence" value="ECO:0007669"/>
    <property type="project" value="InterPro"/>
</dbReference>